<protein>
    <recommendedName>
        <fullName evidence="5">DUF4143 domain-containing protein</fullName>
    </recommendedName>
</protein>
<evidence type="ECO:0000313" key="4">
    <source>
        <dbReference type="Proteomes" id="UP000007947"/>
    </source>
</evidence>
<dbReference type="Proteomes" id="UP000007947">
    <property type="component" value="Chromosome"/>
</dbReference>
<sequence length="423" mass="45707">MAYQRRVLDDELDLLLGVLPAVAIDGAKAVGKTSTAQERARSVVQLDMRAVREAVSADPSAILVRQRPLLIDEWQKAPDVWDVVRRAVDEDRSPGQFLFTGSASPQPGATAHTGAGRITRLRMRPLAFTERGLIAPTVSLERLLSGAGEPVEGHSELGLVDYVAEIMASGFPGLRGLPDRLLRGELDSYLHNAVDRDIPDQGLAVRKPAVLLDWLRAYAAASSGTASYTEILDASTAGLTDKPARSTTTAYRDALMQLWLLDPLPAWAPLGQEFTRLGQTPSHHLADPALAARLLGLTRQSLLDGGGTPLGPQEGTLLGRLFESLVTLSVRVLAQRAEAEVTHLRTRNGDHEVDLMVSDPSGQVLAIEVKLSGSISDRDVRHLNWLTNTYRGRILDRIVINTGPIAYRRADGIAVVPLALLGP</sequence>
<dbReference type="STRING" id="1032480.MLP_00260"/>
<dbReference type="OrthoDB" id="128089at2"/>
<accession>F5XGD3</accession>
<dbReference type="KEGG" id="mph:MLP_00260"/>
<feature type="domain" description="AAA" evidence="1">
    <location>
        <begin position="21"/>
        <end position="130"/>
    </location>
</feature>
<evidence type="ECO:0000313" key="3">
    <source>
        <dbReference type="EMBL" id="BAK33040.1"/>
    </source>
</evidence>
<evidence type="ECO:0000259" key="2">
    <source>
        <dbReference type="Pfam" id="PF13635"/>
    </source>
</evidence>
<reference evidence="3 4" key="1">
    <citation type="submission" date="2011-05" db="EMBL/GenBank/DDBJ databases">
        <title>Whole genome sequence of Microlunatus phosphovorus NM-1.</title>
        <authorList>
            <person name="Hosoyama A."/>
            <person name="Sasaki K."/>
            <person name="Harada T."/>
            <person name="Igarashi R."/>
            <person name="Kawakoshi A."/>
            <person name="Sasagawa M."/>
            <person name="Fukada J."/>
            <person name="Nakamura S."/>
            <person name="Katano Y."/>
            <person name="Hanada S."/>
            <person name="Kamagata Y."/>
            <person name="Nakamura N."/>
            <person name="Yamazaki S."/>
            <person name="Fujita N."/>
        </authorList>
    </citation>
    <scope>NUCLEOTIDE SEQUENCE [LARGE SCALE GENOMIC DNA]</scope>
    <source>
        <strain evidence="4">ATCC 700054 / DSM 10555 / JCM 9379 / NBRC 101784 / NCIMB 13414 / VKM Ac-1990 / NM-1</strain>
    </source>
</reference>
<dbReference type="PANTHER" id="PTHR43566:SF2">
    <property type="entry name" value="DUF4143 DOMAIN-CONTAINING PROTEIN"/>
    <property type="match status" value="1"/>
</dbReference>
<dbReference type="InterPro" id="IPR025420">
    <property type="entry name" value="DUF4143"/>
</dbReference>
<dbReference type="HOGENOM" id="CLU_041527_4_1_11"/>
<dbReference type="PANTHER" id="PTHR43566">
    <property type="entry name" value="CONSERVED PROTEIN"/>
    <property type="match status" value="1"/>
</dbReference>
<evidence type="ECO:0008006" key="5">
    <source>
        <dbReference type="Google" id="ProtNLM"/>
    </source>
</evidence>
<keyword evidence="4" id="KW-1185">Reference proteome</keyword>
<evidence type="ECO:0000259" key="1">
    <source>
        <dbReference type="Pfam" id="PF13173"/>
    </source>
</evidence>
<dbReference type="eggNOG" id="COG1373">
    <property type="taxonomic scope" value="Bacteria"/>
</dbReference>
<dbReference type="EMBL" id="AP012204">
    <property type="protein sequence ID" value="BAK33040.1"/>
    <property type="molecule type" value="Genomic_DNA"/>
</dbReference>
<dbReference type="Pfam" id="PF13635">
    <property type="entry name" value="DUF4143"/>
    <property type="match status" value="1"/>
</dbReference>
<gene>
    <name evidence="3" type="ordered locus">MLP_00260</name>
</gene>
<dbReference type="Pfam" id="PF13173">
    <property type="entry name" value="AAA_14"/>
    <property type="match status" value="1"/>
</dbReference>
<organism evidence="3 4">
    <name type="scientific">Microlunatus phosphovorus (strain ATCC 700054 / DSM 10555 / JCM 9379 / NBRC 101784 / NCIMB 13414 / VKM Ac-1990 / NM-1)</name>
    <dbReference type="NCBI Taxonomy" id="1032480"/>
    <lineage>
        <taxon>Bacteria</taxon>
        <taxon>Bacillati</taxon>
        <taxon>Actinomycetota</taxon>
        <taxon>Actinomycetes</taxon>
        <taxon>Propionibacteriales</taxon>
        <taxon>Propionibacteriaceae</taxon>
        <taxon>Microlunatus</taxon>
    </lineage>
</organism>
<name>F5XGD3_MICPN</name>
<dbReference type="InterPro" id="IPR041682">
    <property type="entry name" value="AAA_14"/>
</dbReference>
<feature type="domain" description="DUF4143" evidence="2">
    <location>
        <begin position="196"/>
        <end position="372"/>
    </location>
</feature>
<dbReference type="AlphaFoldDB" id="F5XGD3"/>
<proteinExistence type="predicted"/>
<dbReference type="RefSeq" id="WP_013860929.1">
    <property type="nucleotide sequence ID" value="NC_015635.1"/>
</dbReference>